<evidence type="ECO:0000256" key="1">
    <source>
        <dbReference type="SAM" id="Phobius"/>
    </source>
</evidence>
<sequence>MLEKLEDRIIDLSEKLEGIAAEHNEQAVELAASVAQAGALYNLIWPATILIIAVPLVCFSFFCGVQHEKNKAKEGWQVGMGLSAFGALAVGLVAVAAVVAHWTNPVLWKAAADPYFALAAEVLGKLP</sequence>
<dbReference type="EMBL" id="LAZR01031094">
    <property type="protein sequence ID" value="KKL54740.1"/>
    <property type="molecule type" value="Genomic_DNA"/>
</dbReference>
<feature type="transmembrane region" description="Helical" evidence="1">
    <location>
        <begin position="43"/>
        <end position="65"/>
    </location>
</feature>
<evidence type="ECO:0000313" key="2">
    <source>
        <dbReference type="EMBL" id="KKL54740.1"/>
    </source>
</evidence>
<feature type="transmembrane region" description="Helical" evidence="1">
    <location>
        <begin position="77"/>
        <end position="100"/>
    </location>
</feature>
<reference evidence="2" key="1">
    <citation type="journal article" date="2015" name="Nature">
        <title>Complex archaea that bridge the gap between prokaryotes and eukaryotes.</title>
        <authorList>
            <person name="Spang A."/>
            <person name="Saw J.H."/>
            <person name="Jorgensen S.L."/>
            <person name="Zaremba-Niedzwiedzka K."/>
            <person name="Martijn J."/>
            <person name="Lind A.E."/>
            <person name="van Eijk R."/>
            <person name="Schleper C."/>
            <person name="Guy L."/>
            <person name="Ettema T.J."/>
        </authorList>
    </citation>
    <scope>NUCLEOTIDE SEQUENCE</scope>
</reference>
<proteinExistence type="predicted"/>
<keyword evidence="1" id="KW-0472">Membrane</keyword>
<protein>
    <submittedName>
        <fullName evidence="2">Uncharacterized protein</fullName>
    </submittedName>
</protein>
<keyword evidence="1" id="KW-1133">Transmembrane helix</keyword>
<name>A0A0F9FBM7_9ZZZZ</name>
<dbReference type="AlphaFoldDB" id="A0A0F9FBM7"/>
<gene>
    <name evidence="2" type="ORF">LCGC14_2262360</name>
</gene>
<organism evidence="2">
    <name type="scientific">marine sediment metagenome</name>
    <dbReference type="NCBI Taxonomy" id="412755"/>
    <lineage>
        <taxon>unclassified sequences</taxon>
        <taxon>metagenomes</taxon>
        <taxon>ecological metagenomes</taxon>
    </lineage>
</organism>
<accession>A0A0F9FBM7</accession>
<keyword evidence="1" id="KW-0812">Transmembrane</keyword>
<comment type="caution">
    <text evidence="2">The sequence shown here is derived from an EMBL/GenBank/DDBJ whole genome shotgun (WGS) entry which is preliminary data.</text>
</comment>